<protein>
    <submittedName>
        <fullName evidence="3">Uncharacterized protein</fullName>
    </submittedName>
</protein>
<dbReference type="EMBL" id="BQNB010009526">
    <property type="protein sequence ID" value="GJS64744.1"/>
    <property type="molecule type" value="Genomic_DNA"/>
</dbReference>
<reference evidence="3" key="1">
    <citation type="journal article" date="2022" name="Int. J. Mol. Sci.">
        <title>Draft Genome of Tanacetum Coccineum: Genomic Comparison of Closely Related Tanacetum-Family Plants.</title>
        <authorList>
            <person name="Yamashiro T."/>
            <person name="Shiraishi A."/>
            <person name="Nakayama K."/>
            <person name="Satake H."/>
        </authorList>
    </citation>
    <scope>NUCLEOTIDE SEQUENCE</scope>
</reference>
<feature type="compositionally biased region" description="Acidic residues" evidence="1">
    <location>
        <begin position="103"/>
        <end position="113"/>
    </location>
</feature>
<sequence>MTLQMKPPPLVNFLLVFKLATAGAPPPLSTTTIITEPPAEDRNLRGMVWECMALCFRSDHMIIDRNFAGTANLDLGWFTTAPSSTPLGLGNCYTLTFDPETSQSDEQEDNDSDDGNHEYDVDIYDDE</sequence>
<evidence type="ECO:0000313" key="4">
    <source>
        <dbReference type="Proteomes" id="UP001151760"/>
    </source>
</evidence>
<evidence type="ECO:0000256" key="1">
    <source>
        <dbReference type="SAM" id="MobiDB-lite"/>
    </source>
</evidence>
<feature type="chain" id="PRO_5047403939" evidence="2">
    <location>
        <begin position="23"/>
        <end position="127"/>
    </location>
</feature>
<organism evidence="3 4">
    <name type="scientific">Tanacetum coccineum</name>
    <dbReference type="NCBI Taxonomy" id="301880"/>
    <lineage>
        <taxon>Eukaryota</taxon>
        <taxon>Viridiplantae</taxon>
        <taxon>Streptophyta</taxon>
        <taxon>Embryophyta</taxon>
        <taxon>Tracheophyta</taxon>
        <taxon>Spermatophyta</taxon>
        <taxon>Magnoliopsida</taxon>
        <taxon>eudicotyledons</taxon>
        <taxon>Gunneridae</taxon>
        <taxon>Pentapetalae</taxon>
        <taxon>asterids</taxon>
        <taxon>campanulids</taxon>
        <taxon>Asterales</taxon>
        <taxon>Asteraceae</taxon>
        <taxon>Asteroideae</taxon>
        <taxon>Anthemideae</taxon>
        <taxon>Anthemidinae</taxon>
        <taxon>Tanacetum</taxon>
    </lineage>
</organism>
<gene>
    <name evidence="3" type="ORF">Tco_0679308</name>
</gene>
<keyword evidence="4" id="KW-1185">Reference proteome</keyword>
<keyword evidence="2" id="KW-0732">Signal</keyword>
<name>A0ABQ4XHI2_9ASTR</name>
<evidence type="ECO:0000256" key="2">
    <source>
        <dbReference type="SAM" id="SignalP"/>
    </source>
</evidence>
<accession>A0ABQ4XHI2</accession>
<reference evidence="3" key="2">
    <citation type="submission" date="2022-01" db="EMBL/GenBank/DDBJ databases">
        <authorList>
            <person name="Yamashiro T."/>
            <person name="Shiraishi A."/>
            <person name="Satake H."/>
            <person name="Nakayama K."/>
        </authorList>
    </citation>
    <scope>NUCLEOTIDE SEQUENCE</scope>
</reference>
<proteinExistence type="predicted"/>
<comment type="caution">
    <text evidence="3">The sequence shown here is derived from an EMBL/GenBank/DDBJ whole genome shotgun (WGS) entry which is preliminary data.</text>
</comment>
<feature type="region of interest" description="Disordered" evidence="1">
    <location>
        <begin position="96"/>
        <end position="127"/>
    </location>
</feature>
<dbReference type="Proteomes" id="UP001151760">
    <property type="component" value="Unassembled WGS sequence"/>
</dbReference>
<evidence type="ECO:0000313" key="3">
    <source>
        <dbReference type="EMBL" id="GJS64744.1"/>
    </source>
</evidence>
<feature type="signal peptide" evidence="2">
    <location>
        <begin position="1"/>
        <end position="22"/>
    </location>
</feature>